<dbReference type="SUPFAM" id="SSF46689">
    <property type="entry name" value="Homeodomain-like"/>
    <property type="match status" value="1"/>
</dbReference>
<evidence type="ECO:0000256" key="3">
    <source>
        <dbReference type="ARBA" id="ARBA00023163"/>
    </source>
</evidence>
<keyword evidence="3" id="KW-0804">Transcription</keyword>
<dbReference type="AlphaFoldDB" id="A0A3G8JN57"/>
<evidence type="ECO:0000313" key="6">
    <source>
        <dbReference type="Proteomes" id="UP000271469"/>
    </source>
</evidence>
<dbReference type="Pfam" id="PF12833">
    <property type="entry name" value="HTH_18"/>
    <property type="match status" value="1"/>
</dbReference>
<dbReference type="InterPro" id="IPR050204">
    <property type="entry name" value="AraC_XylS_family_regulators"/>
</dbReference>
<gene>
    <name evidence="5" type="primary">nphR_3</name>
    <name evidence="5" type="ORF">D7316_02612</name>
</gene>
<dbReference type="KEGG" id="gom:D7316_02612"/>
<dbReference type="Pfam" id="PF14525">
    <property type="entry name" value="AraC_binding_2"/>
    <property type="match status" value="1"/>
</dbReference>
<dbReference type="PANTHER" id="PTHR46796">
    <property type="entry name" value="HTH-TYPE TRANSCRIPTIONAL ACTIVATOR RHAS-RELATED"/>
    <property type="match status" value="1"/>
</dbReference>
<accession>A0A3G8JN57</accession>
<dbReference type="InterPro" id="IPR009057">
    <property type="entry name" value="Homeodomain-like_sf"/>
</dbReference>
<name>A0A3G8JN57_9ACTN</name>
<dbReference type="EMBL" id="CP033972">
    <property type="protein sequence ID" value="AZG46012.1"/>
    <property type="molecule type" value="Genomic_DNA"/>
</dbReference>
<keyword evidence="2" id="KW-0238">DNA-binding</keyword>
<dbReference type="GO" id="GO:0043565">
    <property type="term" value="F:sequence-specific DNA binding"/>
    <property type="evidence" value="ECO:0007669"/>
    <property type="project" value="InterPro"/>
</dbReference>
<dbReference type="InterPro" id="IPR035418">
    <property type="entry name" value="AraC-bd_2"/>
</dbReference>
<dbReference type="GO" id="GO:0003700">
    <property type="term" value="F:DNA-binding transcription factor activity"/>
    <property type="evidence" value="ECO:0007669"/>
    <property type="project" value="InterPro"/>
</dbReference>
<dbReference type="Gene3D" id="1.10.10.60">
    <property type="entry name" value="Homeodomain-like"/>
    <property type="match status" value="1"/>
</dbReference>
<evidence type="ECO:0000313" key="5">
    <source>
        <dbReference type="EMBL" id="AZG46012.1"/>
    </source>
</evidence>
<sequence>MIATRTHADEPLRDIGFDRWRAAISEAFVPLDAAPMAGQTIGFRGGLSSVGLGELQLSDVVGERVHVRRSASTIRRSDPGVIKVGVQMRGTSTVSQHDREARLSAGDLAIYDTSERYDLALGDSFDMLVAVIPRASLRVTDGELHEGTARTITSSTGIGALITPMLVSLRSQALSGSGACSSPLVGDAVADLVSAALRASAPDDTLGAGETVLLSARSYIEGNLSDSGLSPAMVAAHHHVSVRYLQKLFAHDGHTVAGFIRQRRLERCRRDLADPAQLHRSVGSICAANGLVDAAHFSRLFKSTYGMSPRQFRESRTVRPPGIDSSSA</sequence>
<keyword evidence="6" id="KW-1185">Reference proteome</keyword>
<protein>
    <submittedName>
        <fullName evidence="5">Transcriptional activator NphR</fullName>
    </submittedName>
</protein>
<dbReference type="PROSITE" id="PS01124">
    <property type="entry name" value="HTH_ARAC_FAMILY_2"/>
    <property type="match status" value="1"/>
</dbReference>
<evidence type="ECO:0000256" key="2">
    <source>
        <dbReference type="ARBA" id="ARBA00023125"/>
    </source>
</evidence>
<dbReference type="RefSeq" id="WP_124708591.1">
    <property type="nucleotide sequence ID" value="NZ_CP033972.1"/>
</dbReference>
<feature type="domain" description="HTH araC/xylS-type" evidence="4">
    <location>
        <begin position="214"/>
        <end position="315"/>
    </location>
</feature>
<evidence type="ECO:0000259" key="4">
    <source>
        <dbReference type="PROSITE" id="PS01124"/>
    </source>
</evidence>
<dbReference type="OrthoDB" id="9799345at2"/>
<organism evidence="5 6">
    <name type="scientific">Gordonia insulae</name>
    <dbReference type="NCBI Taxonomy" id="2420509"/>
    <lineage>
        <taxon>Bacteria</taxon>
        <taxon>Bacillati</taxon>
        <taxon>Actinomycetota</taxon>
        <taxon>Actinomycetes</taxon>
        <taxon>Mycobacteriales</taxon>
        <taxon>Gordoniaceae</taxon>
        <taxon>Gordonia</taxon>
    </lineage>
</organism>
<evidence type="ECO:0000256" key="1">
    <source>
        <dbReference type="ARBA" id="ARBA00023015"/>
    </source>
</evidence>
<dbReference type="SMART" id="SM00342">
    <property type="entry name" value="HTH_ARAC"/>
    <property type="match status" value="1"/>
</dbReference>
<dbReference type="PANTHER" id="PTHR46796:SF6">
    <property type="entry name" value="ARAC SUBFAMILY"/>
    <property type="match status" value="1"/>
</dbReference>
<keyword evidence="1" id="KW-0805">Transcription regulation</keyword>
<dbReference type="Proteomes" id="UP000271469">
    <property type="component" value="Chromosome"/>
</dbReference>
<proteinExistence type="predicted"/>
<dbReference type="InterPro" id="IPR018060">
    <property type="entry name" value="HTH_AraC"/>
</dbReference>
<reference evidence="5 6" key="1">
    <citation type="submission" date="2018-11" db="EMBL/GenBank/DDBJ databases">
        <title>Gordonia insulae sp. nov., isolated from an island soil.</title>
        <authorList>
            <person name="Kim Y.S."/>
            <person name="Kim S.B."/>
        </authorList>
    </citation>
    <scope>NUCLEOTIDE SEQUENCE [LARGE SCALE GENOMIC DNA]</scope>
    <source>
        <strain evidence="5 6">MMS17-SY073</strain>
    </source>
</reference>